<sequence length="106" mass="12369">MISFLFFLSRSLKFSPFSDTVIMIYSPLKRRYFRHFLEGVALSRRVMSARMNHGTVIERCSARSQWTARVKARGFRALWPNSSGPAFLPWKSSGLRFTTLVRETLF</sequence>
<evidence type="ECO:0000313" key="1">
    <source>
        <dbReference type="EMBL" id="EOX96883.1"/>
    </source>
</evidence>
<dbReference type="InParanoid" id="A0A061E3N2"/>
<keyword evidence="2" id="KW-1185">Reference proteome</keyword>
<protein>
    <submittedName>
        <fullName evidence="1">Uncharacterized protein</fullName>
    </submittedName>
</protein>
<dbReference type="Proteomes" id="UP000026915">
    <property type="component" value="Chromosome 2"/>
</dbReference>
<evidence type="ECO:0000313" key="2">
    <source>
        <dbReference type="Proteomes" id="UP000026915"/>
    </source>
</evidence>
<dbReference type="EMBL" id="CM001880">
    <property type="protein sequence ID" value="EOX96883.1"/>
    <property type="molecule type" value="Genomic_DNA"/>
</dbReference>
<dbReference type="Gramene" id="EOX96883">
    <property type="protein sequence ID" value="EOX96883"/>
    <property type="gene ID" value="TCM_006026"/>
</dbReference>
<accession>A0A061E3N2</accession>
<dbReference type="HOGENOM" id="CLU_2228053_0_0_1"/>
<reference evidence="1 2" key="1">
    <citation type="journal article" date="2013" name="Genome Biol.">
        <title>The genome sequence of the most widely cultivated cacao type and its use to identify candidate genes regulating pod color.</title>
        <authorList>
            <person name="Motamayor J.C."/>
            <person name="Mockaitis K."/>
            <person name="Schmutz J."/>
            <person name="Haiminen N."/>
            <person name="Iii D.L."/>
            <person name="Cornejo O."/>
            <person name="Findley S.D."/>
            <person name="Zheng P."/>
            <person name="Utro F."/>
            <person name="Royaert S."/>
            <person name="Saski C."/>
            <person name="Jenkins J."/>
            <person name="Podicheti R."/>
            <person name="Zhao M."/>
            <person name="Scheffler B.E."/>
            <person name="Stack J.C."/>
            <person name="Feltus F.A."/>
            <person name="Mustiga G.M."/>
            <person name="Amores F."/>
            <person name="Phillips W."/>
            <person name="Marelli J.P."/>
            <person name="May G.D."/>
            <person name="Shapiro H."/>
            <person name="Ma J."/>
            <person name="Bustamante C.D."/>
            <person name="Schnell R.J."/>
            <person name="Main D."/>
            <person name="Gilbert D."/>
            <person name="Parida L."/>
            <person name="Kuhn D.N."/>
        </authorList>
    </citation>
    <scope>NUCLEOTIDE SEQUENCE [LARGE SCALE GENOMIC DNA]</scope>
    <source>
        <strain evidence="2">cv. Matina 1-6</strain>
    </source>
</reference>
<dbReference type="AlphaFoldDB" id="A0A061E3N2"/>
<organism evidence="1 2">
    <name type="scientific">Theobroma cacao</name>
    <name type="common">Cacao</name>
    <name type="synonym">Cocoa</name>
    <dbReference type="NCBI Taxonomy" id="3641"/>
    <lineage>
        <taxon>Eukaryota</taxon>
        <taxon>Viridiplantae</taxon>
        <taxon>Streptophyta</taxon>
        <taxon>Embryophyta</taxon>
        <taxon>Tracheophyta</taxon>
        <taxon>Spermatophyta</taxon>
        <taxon>Magnoliopsida</taxon>
        <taxon>eudicotyledons</taxon>
        <taxon>Gunneridae</taxon>
        <taxon>Pentapetalae</taxon>
        <taxon>rosids</taxon>
        <taxon>malvids</taxon>
        <taxon>Malvales</taxon>
        <taxon>Malvaceae</taxon>
        <taxon>Byttnerioideae</taxon>
        <taxon>Theobroma</taxon>
    </lineage>
</organism>
<proteinExistence type="predicted"/>
<name>A0A061E3N2_THECC</name>
<gene>
    <name evidence="1" type="ORF">TCM_006026</name>
</gene>